<dbReference type="EMBL" id="OM236516">
    <property type="protein sequence ID" value="UNY48863.1"/>
    <property type="molecule type" value="Genomic_DNA"/>
</dbReference>
<reference evidence="1 2" key="1">
    <citation type="submission" date="2022-01" db="EMBL/GenBank/DDBJ databases">
        <authorList>
            <person name="Stokar-Avihail A."/>
        </authorList>
    </citation>
    <scope>NUCLEOTIDE SEQUENCE [LARGE SCALE GENOMIC DNA]</scope>
</reference>
<dbReference type="Gene3D" id="3.40.50.300">
    <property type="entry name" value="P-loop containing nucleotide triphosphate hydrolases"/>
    <property type="match status" value="1"/>
</dbReference>
<dbReference type="InterPro" id="IPR027417">
    <property type="entry name" value="P-loop_NTPase"/>
</dbReference>
<accession>A0AAE9K731</accession>
<dbReference type="Proteomes" id="UP000831021">
    <property type="component" value="Segment"/>
</dbReference>
<evidence type="ECO:0008006" key="3">
    <source>
        <dbReference type="Google" id="ProtNLM"/>
    </source>
</evidence>
<proteinExistence type="predicted"/>
<protein>
    <recommendedName>
        <fullName evidence="3">Terminase large subunit</fullName>
    </recommendedName>
</protein>
<sequence length="579" mass="66752">MSNNNNKWKNWDELENIKGTNSSQNIHEMFPDFAEMLAYFQVYPDRFIDYIQPEDSTFKLYPFQRIFLRVMARYKKVYITATRGTSKSFLNILSMYLKCIFFPGIKLSLVAPQKDQASQIAQQNIEAIWNFMPILEKELKPKSKGGITFAKDYTRLKFLNNSVLDIVVASQGSRGLRRHGLSFEEICQMEKHREVIGEVLLPLLANNRKGADGNVSKHEIHKQLMYVTTAASRQSYAWEQLFSVMVDMARGKSAFVIGNDYSLPVMFDQLDPEYIEDVKADPSMSPLQFAREYNSVWTGSSENSLVQLKDLEKCRVLPKAEFEATKGDHEYIISVDVARSERKNTATTAIAIFKIINRGNGTYFKQLVNVHTYKGNMHFEDQSIYIKELVEKFKAKMVVIDGNGLGRGLLDYLVKEDRYPSYSVVNDDGTYEKYKLPNSLPLIFNVMSNTKETKASNIHNNFMAVISNHDLKLLISDSIIKEKSKEKDSERLAELLVPHVQTGLFVDEVMNLIYEARGNNTVVKQVSKSMDKDRYSAVSYGLYYIYLEEQKNQQRKRETFDATGFFAFKRPKTKIRGWN</sequence>
<name>A0AAE9K731_9CAUD</name>
<gene>
    <name evidence="1" type="ORF">fado_148</name>
</gene>
<dbReference type="Gene3D" id="3.30.420.240">
    <property type="match status" value="1"/>
</dbReference>
<keyword evidence="2" id="KW-1185">Reference proteome</keyword>
<evidence type="ECO:0000313" key="2">
    <source>
        <dbReference type="Proteomes" id="UP000831021"/>
    </source>
</evidence>
<evidence type="ECO:0000313" key="1">
    <source>
        <dbReference type="EMBL" id="UNY48863.1"/>
    </source>
</evidence>
<organism evidence="1 2">
    <name type="scientific">Bacillus phage FADO</name>
    <dbReference type="NCBI Taxonomy" id="2917160"/>
    <lineage>
        <taxon>Viruses</taxon>
        <taxon>Duplodnaviria</taxon>
        <taxon>Heunggongvirae</taxon>
        <taxon>Uroviricota</taxon>
        <taxon>Caudoviricetes</taxon>
        <taxon>Heleneionescovirinae</taxon>
        <taxon>Zhangjivirus</taxon>
        <taxon>Zhangjivirus fado</taxon>
    </lineage>
</organism>